<dbReference type="PRINTS" id="PR00032">
    <property type="entry name" value="HTHARAC"/>
</dbReference>
<feature type="domain" description="HTH araC/xylS-type" evidence="4">
    <location>
        <begin position="180"/>
        <end position="276"/>
    </location>
</feature>
<evidence type="ECO:0000313" key="5">
    <source>
        <dbReference type="EMBL" id="QUI20816.1"/>
    </source>
</evidence>
<dbReference type="SUPFAM" id="SSF46689">
    <property type="entry name" value="Homeodomain-like"/>
    <property type="match status" value="2"/>
</dbReference>
<dbReference type="SUPFAM" id="SSF51182">
    <property type="entry name" value="RmlC-like cupins"/>
    <property type="match status" value="1"/>
</dbReference>
<evidence type="ECO:0000256" key="1">
    <source>
        <dbReference type="ARBA" id="ARBA00023015"/>
    </source>
</evidence>
<dbReference type="PROSITE" id="PS01124">
    <property type="entry name" value="HTH_ARAC_FAMILY_2"/>
    <property type="match status" value="1"/>
</dbReference>
<dbReference type="GO" id="GO:0003700">
    <property type="term" value="F:DNA-binding transcription factor activity"/>
    <property type="evidence" value="ECO:0007669"/>
    <property type="project" value="InterPro"/>
</dbReference>
<gene>
    <name evidence="5" type="ORF">HZI73_00155</name>
</gene>
<keyword evidence="2" id="KW-0238">DNA-binding</keyword>
<dbReference type="RefSeq" id="WP_212696274.1">
    <property type="nucleotide sequence ID" value="NZ_CP058649.1"/>
</dbReference>
<proteinExistence type="predicted"/>
<dbReference type="InterPro" id="IPR018062">
    <property type="entry name" value="HTH_AraC-typ_CS"/>
</dbReference>
<evidence type="ECO:0000313" key="6">
    <source>
        <dbReference type="Proteomes" id="UP000683246"/>
    </source>
</evidence>
<dbReference type="EMBL" id="CP058649">
    <property type="protein sequence ID" value="QUI20816.1"/>
    <property type="molecule type" value="Genomic_DNA"/>
</dbReference>
<dbReference type="InterPro" id="IPR018060">
    <property type="entry name" value="HTH_AraC"/>
</dbReference>
<dbReference type="KEGG" id="vpy:HZI73_00155"/>
<evidence type="ECO:0000256" key="2">
    <source>
        <dbReference type="ARBA" id="ARBA00023125"/>
    </source>
</evidence>
<dbReference type="InterPro" id="IPR009057">
    <property type="entry name" value="Homeodomain-like_sf"/>
</dbReference>
<accession>A0A8J8SEP3</accession>
<evidence type="ECO:0000259" key="4">
    <source>
        <dbReference type="PROSITE" id="PS01124"/>
    </source>
</evidence>
<organism evidence="5 6">
    <name type="scientific">Vallitalea pronyensis</name>
    <dbReference type="NCBI Taxonomy" id="1348613"/>
    <lineage>
        <taxon>Bacteria</taxon>
        <taxon>Bacillati</taxon>
        <taxon>Bacillota</taxon>
        <taxon>Clostridia</taxon>
        <taxon>Lachnospirales</taxon>
        <taxon>Vallitaleaceae</taxon>
        <taxon>Vallitalea</taxon>
    </lineage>
</organism>
<evidence type="ECO:0000256" key="3">
    <source>
        <dbReference type="ARBA" id="ARBA00023163"/>
    </source>
</evidence>
<dbReference type="Gene3D" id="1.10.10.60">
    <property type="entry name" value="Homeodomain-like"/>
    <property type="match status" value="2"/>
</dbReference>
<dbReference type="InterPro" id="IPR011051">
    <property type="entry name" value="RmlC_Cupin_sf"/>
</dbReference>
<sequence>MYFNQEWENFHGLETDYVKLYYYDFQPGYSDTYHSYAYHRICTIIDGQKHVCVGDEQDFIYTKDEYVLLSPHSKVHMTMPVTTQALVLELSDDLIKDVTNKISSTLDRDVTLNDYNYLRGRMSRLIYNSLHTINEMRLISQDEKEQHFFIDLAVQKLTYGLLKEKESREFLTRNTHHPMKQALDLIKHNYNKGITVSEIAYHLYMSVPNFSHQFKRYFGVTPKHYLMRYKIEKSKTLLYENTVSEVAYLLGYSNVSAFIDVFKKISGMTPKKYQLLKRGIHKPI</sequence>
<dbReference type="PROSITE" id="PS00041">
    <property type="entry name" value="HTH_ARAC_FAMILY_1"/>
    <property type="match status" value="1"/>
</dbReference>
<dbReference type="Proteomes" id="UP000683246">
    <property type="component" value="Chromosome"/>
</dbReference>
<name>A0A8J8SEP3_9FIRM</name>
<dbReference type="Pfam" id="PF06719">
    <property type="entry name" value="AraC_N"/>
    <property type="match status" value="1"/>
</dbReference>
<dbReference type="PANTHER" id="PTHR43280:SF2">
    <property type="entry name" value="HTH-TYPE TRANSCRIPTIONAL REGULATOR EXSA"/>
    <property type="match status" value="1"/>
</dbReference>
<dbReference type="AlphaFoldDB" id="A0A8J8SEP3"/>
<keyword evidence="1" id="KW-0805">Transcription regulation</keyword>
<keyword evidence="3" id="KW-0804">Transcription</keyword>
<dbReference type="SMART" id="SM00342">
    <property type="entry name" value="HTH_ARAC"/>
    <property type="match status" value="1"/>
</dbReference>
<dbReference type="InterPro" id="IPR009594">
    <property type="entry name" value="Tscrpt_reg_HTH_AraC_N"/>
</dbReference>
<dbReference type="InterPro" id="IPR020449">
    <property type="entry name" value="Tscrpt_reg_AraC-type_HTH"/>
</dbReference>
<protein>
    <submittedName>
        <fullName evidence="5">AraC family transcriptional regulator</fullName>
    </submittedName>
</protein>
<reference evidence="5" key="1">
    <citation type="submission" date="2020-07" db="EMBL/GenBank/DDBJ databases">
        <title>Vallitalea pronyensis genome.</title>
        <authorList>
            <person name="Postec A."/>
        </authorList>
    </citation>
    <scope>NUCLEOTIDE SEQUENCE</scope>
    <source>
        <strain evidence="5">FatNI3</strain>
    </source>
</reference>
<dbReference type="Pfam" id="PF12833">
    <property type="entry name" value="HTH_18"/>
    <property type="match status" value="1"/>
</dbReference>
<dbReference type="PANTHER" id="PTHR43280">
    <property type="entry name" value="ARAC-FAMILY TRANSCRIPTIONAL REGULATOR"/>
    <property type="match status" value="1"/>
</dbReference>
<dbReference type="GO" id="GO:0043565">
    <property type="term" value="F:sequence-specific DNA binding"/>
    <property type="evidence" value="ECO:0007669"/>
    <property type="project" value="InterPro"/>
</dbReference>
<keyword evidence="6" id="KW-1185">Reference proteome</keyword>